<gene>
    <name evidence="1" type="ORF">SCF082_LOCUS39239</name>
    <name evidence="2" type="ORF">SCF082_LOCUS39284</name>
</gene>
<dbReference type="EMBL" id="CAXAMM010038973">
    <property type="protein sequence ID" value="CAK9082584.1"/>
    <property type="molecule type" value="Genomic_DNA"/>
</dbReference>
<keyword evidence="3" id="KW-1185">Reference proteome</keyword>
<evidence type="ECO:0000313" key="2">
    <source>
        <dbReference type="EMBL" id="CAK9082676.1"/>
    </source>
</evidence>
<dbReference type="EMBL" id="CAXAMM010038984">
    <property type="protein sequence ID" value="CAK9082676.1"/>
    <property type="molecule type" value="Genomic_DNA"/>
</dbReference>
<dbReference type="Proteomes" id="UP001642464">
    <property type="component" value="Unassembled WGS sequence"/>
</dbReference>
<protein>
    <submittedName>
        <fullName evidence="1">Uncharacterized protein</fullName>
    </submittedName>
</protein>
<organism evidence="1 3">
    <name type="scientific">Durusdinium trenchii</name>
    <dbReference type="NCBI Taxonomy" id="1381693"/>
    <lineage>
        <taxon>Eukaryota</taxon>
        <taxon>Sar</taxon>
        <taxon>Alveolata</taxon>
        <taxon>Dinophyceae</taxon>
        <taxon>Suessiales</taxon>
        <taxon>Symbiodiniaceae</taxon>
        <taxon>Durusdinium</taxon>
    </lineage>
</organism>
<name>A0ABP0Q6E9_9DINO</name>
<evidence type="ECO:0000313" key="3">
    <source>
        <dbReference type="Proteomes" id="UP001642464"/>
    </source>
</evidence>
<evidence type="ECO:0000313" key="1">
    <source>
        <dbReference type="EMBL" id="CAK9082584.1"/>
    </source>
</evidence>
<reference evidence="1 3" key="1">
    <citation type="submission" date="2024-02" db="EMBL/GenBank/DDBJ databases">
        <authorList>
            <person name="Chen Y."/>
            <person name="Shah S."/>
            <person name="Dougan E. K."/>
            <person name="Thang M."/>
            <person name="Chan C."/>
        </authorList>
    </citation>
    <scope>NUCLEOTIDE SEQUENCE [LARGE SCALE GENOMIC DNA]</scope>
</reference>
<proteinExistence type="predicted"/>
<sequence>MHPSAVHGTCGCIVLRAFAASSAELAEELPQCLSLGLVDCPDLCYGPVRGWKEELPIELLWPCLPHRSHGFECWGDLWHGRSGRHGRLGGSGCTHHRPFGAWPHSLHIPIEERLFLPGCHSFPLDLRALGLRPLEHLLFLLADRCFAPWGLFPWSWHLLWIFGF</sequence>
<accession>A0ABP0Q6E9</accession>
<comment type="caution">
    <text evidence="1">The sequence shown here is derived from an EMBL/GenBank/DDBJ whole genome shotgun (WGS) entry which is preliminary data.</text>
</comment>